<proteinExistence type="predicted"/>
<dbReference type="EMBL" id="UIDG01000619">
    <property type="protein sequence ID" value="SUS08401.1"/>
    <property type="molecule type" value="Genomic_DNA"/>
</dbReference>
<name>A0A380TL13_9ZZZZ</name>
<reference evidence="1" key="1">
    <citation type="submission" date="2018-07" db="EMBL/GenBank/DDBJ databases">
        <authorList>
            <person name="Quirk P.G."/>
            <person name="Krulwich T.A."/>
        </authorList>
    </citation>
    <scope>NUCLEOTIDE SEQUENCE</scope>
</reference>
<evidence type="ECO:0000313" key="1">
    <source>
        <dbReference type="EMBL" id="SUS08401.1"/>
    </source>
</evidence>
<organism evidence="1">
    <name type="scientific">metagenome</name>
    <dbReference type="NCBI Taxonomy" id="256318"/>
    <lineage>
        <taxon>unclassified sequences</taxon>
        <taxon>metagenomes</taxon>
    </lineage>
</organism>
<gene>
    <name evidence="1" type="ORF">DF3PB_660009</name>
</gene>
<accession>A0A380TL13</accession>
<protein>
    <submittedName>
        <fullName evidence="1">Uncharacterized protein</fullName>
    </submittedName>
</protein>
<sequence length="124" mass="13371">MSLIGQDHDGPGEEGLNLSARHTVLAAFRAVAGIPVEACELVLHGLMLYKCIASSSGALAKVAPIAETRLIPHRSRVPGMLCRTCLPAIRVRSIPARERRITCRASYPGTAERSVVRAFRNPQS</sequence>
<dbReference type="AlphaFoldDB" id="A0A380TL13"/>